<dbReference type="SUPFAM" id="SSF56801">
    <property type="entry name" value="Acetyl-CoA synthetase-like"/>
    <property type="match status" value="1"/>
</dbReference>
<dbReference type="Pfam" id="PF13193">
    <property type="entry name" value="AMP-binding_C"/>
    <property type="match status" value="1"/>
</dbReference>
<dbReference type="AlphaFoldDB" id="A0AAN8PCJ7"/>
<accession>A0AAN8PCJ7</accession>
<dbReference type="Gene3D" id="3.30.300.30">
    <property type="match status" value="1"/>
</dbReference>
<name>A0AAN8PCJ7_PATCE</name>
<dbReference type="InterPro" id="IPR000873">
    <property type="entry name" value="AMP-dep_synth/lig_dom"/>
</dbReference>
<evidence type="ECO:0000313" key="4">
    <source>
        <dbReference type="Proteomes" id="UP001347796"/>
    </source>
</evidence>
<evidence type="ECO:0000259" key="2">
    <source>
        <dbReference type="Pfam" id="PF13193"/>
    </source>
</evidence>
<dbReference type="InterPro" id="IPR025110">
    <property type="entry name" value="AMP-bd_C"/>
</dbReference>
<dbReference type="Gene3D" id="3.40.50.12780">
    <property type="entry name" value="N-terminal domain of ligase-like"/>
    <property type="match status" value="1"/>
</dbReference>
<dbReference type="EMBL" id="JAZGQO010000011">
    <property type="protein sequence ID" value="KAK6172408.1"/>
    <property type="molecule type" value="Genomic_DNA"/>
</dbReference>
<comment type="caution">
    <text evidence="3">The sequence shown here is derived from an EMBL/GenBank/DDBJ whole genome shotgun (WGS) entry which is preliminary data.</text>
</comment>
<dbReference type="InterPro" id="IPR045851">
    <property type="entry name" value="AMP-bd_C_sf"/>
</dbReference>
<dbReference type="Proteomes" id="UP001347796">
    <property type="component" value="Unassembled WGS sequence"/>
</dbReference>
<feature type="domain" description="AMP-binding enzyme C-terminal" evidence="2">
    <location>
        <begin position="459"/>
        <end position="539"/>
    </location>
</feature>
<dbReference type="PANTHER" id="PTHR42814">
    <property type="entry name" value="AMP-BINDING DOMAIN-CONTAINING PROTEIN"/>
    <property type="match status" value="1"/>
</dbReference>
<evidence type="ECO:0000313" key="3">
    <source>
        <dbReference type="EMBL" id="KAK6172408.1"/>
    </source>
</evidence>
<dbReference type="InterPro" id="IPR042099">
    <property type="entry name" value="ANL_N_sf"/>
</dbReference>
<gene>
    <name evidence="3" type="ORF">SNE40_016064</name>
</gene>
<dbReference type="Pfam" id="PF00501">
    <property type="entry name" value="AMP-binding"/>
    <property type="match status" value="1"/>
</dbReference>
<sequence>MQSLQGNYTIPKRLKYWANKQPDAPAFVYVAKDKPRVVITSKEIYDLSVQFGRHLLKIGVEPGSVVCSLIPDSPAALVAFFGIQSSGCTVQIATIQMSDGTYLLQNLRKSKCRAIILSSSPDDQANRIISQHLDTVSGNCVTSRKLPHLKNVIYTNVNLGTELGFIWQAGVEPTDDSNVEEVNIKADHVAVIASTSGTTGISKSIPLGNAYLRSIGISFQFIFESMPALSPPISCFDQHSISWSWGLPFWYTISGDRTVYLDRRFISADGLDIRFIRDIIVQEKCQIAKLSAASCLELTELIQRESPDQVTCPLSTVVLTGQPLKKNILTVIGKLTKAVYNSYGSTEMGVVSTKKIDQESGFEDFNTGSIMEMVNVKIVDEGLKEAPTGTYGHVLVKTPNICRYYVGDEDDLMKSTFTDDGWFLTNDYGCLTEKGELIVQGRFDDVIMRGMNYFHPSWIENIIRGCPGVADVLVVKVPDEALLNEICACYIPEKGSDTCPQGVKNFCWKAFVSHDSTGKTACPKYFLQMESFPVNRNGKFDRKSLEKRAINLLNL</sequence>
<proteinExistence type="predicted"/>
<protein>
    <submittedName>
        <fullName evidence="3">Uncharacterized protein</fullName>
    </submittedName>
</protein>
<organism evidence="3 4">
    <name type="scientific">Patella caerulea</name>
    <name type="common">Rayed Mediterranean limpet</name>
    <dbReference type="NCBI Taxonomy" id="87958"/>
    <lineage>
        <taxon>Eukaryota</taxon>
        <taxon>Metazoa</taxon>
        <taxon>Spiralia</taxon>
        <taxon>Lophotrochozoa</taxon>
        <taxon>Mollusca</taxon>
        <taxon>Gastropoda</taxon>
        <taxon>Patellogastropoda</taxon>
        <taxon>Patelloidea</taxon>
        <taxon>Patellidae</taxon>
        <taxon>Patella</taxon>
    </lineage>
</organism>
<keyword evidence="4" id="KW-1185">Reference proteome</keyword>
<evidence type="ECO:0000259" key="1">
    <source>
        <dbReference type="Pfam" id="PF00501"/>
    </source>
</evidence>
<reference evidence="3 4" key="1">
    <citation type="submission" date="2024-01" db="EMBL/GenBank/DDBJ databases">
        <title>The genome of the rayed Mediterranean limpet Patella caerulea (Linnaeus, 1758).</title>
        <authorList>
            <person name="Anh-Thu Weber A."/>
            <person name="Halstead-Nussloch G."/>
        </authorList>
    </citation>
    <scope>NUCLEOTIDE SEQUENCE [LARGE SCALE GENOMIC DNA]</scope>
    <source>
        <strain evidence="3">AATW-2023a</strain>
        <tissue evidence="3">Whole specimen</tissue>
    </source>
</reference>
<feature type="domain" description="AMP-dependent synthetase/ligase" evidence="1">
    <location>
        <begin position="15"/>
        <end position="405"/>
    </location>
</feature>
<dbReference type="PANTHER" id="PTHR42814:SF3">
    <property type="entry name" value="BETA-N-ACETYLHEXOSAMINIDASE"/>
    <property type="match status" value="1"/>
</dbReference>